<keyword evidence="2 5" id="KW-0560">Oxidoreductase</keyword>
<dbReference type="InterPro" id="IPR013328">
    <property type="entry name" value="6PGD_dom2"/>
</dbReference>
<dbReference type="SUPFAM" id="SSF51735">
    <property type="entry name" value="NAD(P)-binding Rossmann-fold domains"/>
    <property type="match status" value="1"/>
</dbReference>
<dbReference type="InterPro" id="IPR048666">
    <property type="entry name" value="RedAm-like_C"/>
</dbReference>
<dbReference type="Pfam" id="PF03446">
    <property type="entry name" value="NAD_binding_2"/>
    <property type="match status" value="1"/>
</dbReference>
<feature type="domain" description="6-phosphogluconate dehydrogenase NADP-binding" evidence="3">
    <location>
        <begin position="42"/>
        <end position="191"/>
    </location>
</feature>
<dbReference type="GO" id="GO:0008442">
    <property type="term" value="F:3-hydroxyisobutyrate dehydrogenase activity"/>
    <property type="evidence" value="ECO:0007669"/>
    <property type="project" value="UniProtKB-EC"/>
</dbReference>
<dbReference type="InterPro" id="IPR036291">
    <property type="entry name" value="NAD(P)-bd_dom_sf"/>
</dbReference>
<dbReference type="InterPro" id="IPR051265">
    <property type="entry name" value="HIBADH-related_NP60_sf"/>
</dbReference>
<protein>
    <submittedName>
        <fullName evidence="5">3-hydroxyisobutyrate dehydrogenase</fullName>
        <ecNumber evidence="5">1.1.1.31</ecNumber>
    </submittedName>
</protein>
<accession>A0ABY3Z8W3</accession>
<dbReference type="PANTHER" id="PTHR43580">
    <property type="entry name" value="OXIDOREDUCTASE GLYR1-RELATED"/>
    <property type="match status" value="1"/>
</dbReference>
<evidence type="ECO:0000256" key="1">
    <source>
        <dbReference type="ARBA" id="ARBA00009080"/>
    </source>
</evidence>
<dbReference type="Proteomes" id="UP000829494">
    <property type="component" value="Chromosome"/>
</dbReference>
<evidence type="ECO:0000259" key="4">
    <source>
        <dbReference type="Pfam" id="PF21761"/>
    </source>
</evidence>
<dbReference type="InterPro" id="IPR015815">
    <property type="entry name" value="HIBADH-related"/>
</dbReference>
<dbReference type="Pfam" id="PF21761">
    <property type="entry name" value="RedAm-like_C"/>
    <property type="match status" value="1"/>
</dbReference>
<dbReference type="PIRSF" id="PIRSF000103">
    <property type="entry name" value="HIBADH"/>
    <property type="match status" value="1"/>
</dbReference>
<dbReference type="EC" id="1.1.1.31" evidence="5"/>
<organism evidence="5 6">
    <name type="scientific">Streptomyces rimosus subsp. rimosus</name>
    <dbReference type="NCBI Taxonomy" id="132474"/>
    <lineage>
        <taxon>Bacteria</taxon>
        <taxon>Bacillati</taxon>
        <taxon>Actinomycetota</taxon>
        <taxon>Actinomycetes</taxon>
        <taxon>Kitasatosporales</taxon>
        <taxon>Streptomycetaceae</taxon>
        <taxon>Streptomyces</taxon>
    </lineage>
</organism>
<sequence length="329" mass="33984">MRTGRRDARIFPGAPLLFLPVLTTFPEFSVTSTAPGAEPTPVTVLGLGAMGRALAAAFLEGGHPTTVWNRTPGRADALVAAGATLAADAAEAAAASPVTVVCLMDHRSVRDVLTPLADRLAGRTVINLTTVSPQDARATAAWADEHGIGHLSGAIMAVPALIGGPQSMLLYSGPDALFAAHRGLLERLGRSTHLGTDPGTAPLYDVGLLAAMYAMFGGFLHGAALVGTAGVPAKEFTALAVPWLNAMTLGLPAMADFLDSGDYRTDVQSLDFNAAAVEHLVHTSREAGIGADVLLPLLELIRRQVSEGHGAESFTRLVEGIKHPGNAAV</sequence>
<evidence type="ECO:0000313" key="5">
    <source>
        <dbReference type="EMBL" id="UNZ06385.1"/>
    </source>
</evidence>
<dbReference type="PANTHER" id="PTHR43580:SF2">
    <property type="entry name" value="CYTOKINE-LIKE NUCLEAR FACTOR N-PAC"/>
    <property type="match status" value="1"/>
</dbReference>
<name>A0ABY3Z8W3_STRRM</name>
<dbReference type="InterPro" id="IPR006115">
    <property type="entry name" value="6PGDH_NADP-bd"/>
</dbReference>
<evidence type="ECO:0000313" key="6">
    <source>
        <dbReference type="Proteomes" id="UP000829494"/>
    </source>
</evidence>
<gene>
    <name evidence="5" type="primary">mmsB3</name>
    <name evidence="5" type="ORF">SRIMR7_29965</name>
</gene>
<evidence type="ECO:0000259" key="3">
    <source>
        <dbReference type="Pfam" id="PF03446"/>
    </source>
</evidence>
<comment type="similarity">
    <text evidence="1">Belongs to the HIBADH-related family.</text>
</comment>
<dbReference type="Gene3D" id="1.10.1040.10">
    <property type="entry name" value="N-(1-d-carboxylethyl)-l-norvaline Dehydrogenase, domain 2"/>
    <property type="match status" value="1"/>
</dbReference>
<proteinExistence type="inferred from homology"/>
<dbReference type="Gene3D" id="3.40.50.720">
    <property type="entry name" value="NAD(P)-binding Rossmann-like Domain"/>
    <property type="match status" value="1"/>
</dbReference>
<feature type="domain" description="NADPH-dependent reductive aminase-like C-terminal" evidence="4">
    <location>
        <begin position="197"/>
        <end position="322"/>
    </location>
</feature>
<reference evidence="5 6" key="1">
    <citation type="submission" date="2022-03" db="EMBL/GenBank/DDBJ databases">
        <title>Complete genome of Streptomyces rimosus ssp. rimosus R7 (=ATCC 10970).</title>
        <authorList>
            <person name="Beganovic S."/>
            <person name="Ruckert C."/>
            <person name="Busche T."/>
            <person name="Kalinowski J."/>
            <person name="Wittmann C."/>
        </authorList>
    </citation>
    <scope>NUCLEOTIDE SEQUENCE [LARGE SCALE GENOMIC DNA]</scope>
    <source>
        <strain evidence="5 6">R7</strain>
    </source>
</reference>
<keyword evidence="6" id="KW-1185">Reference proteome</keyword>
<evidence type="ECO:0000256" key="2">
    <source>
        <dbReference type="ARBA" id="ARBA00023002"/>
    </source>
</evidence>
<dbReference type="EMBL" id="CP094298">
    <property type="protein sequence ID" value="UNZ06385.1"/>
    <property type="molecule type" value="Genomic_DNA"/>
</dbReference>